<evidence type="ECO:0000313" key="3">
    <source>
        <dbReference type="Proteomes" id="UP000008980"/>
    </source>
</evidence>
<feature type="compositionally biased region" description="Gly residues" evidence="1">
    <location>
        <begin position="71"/>
        <end position="80"/>
    </location>
</feature>
<evidence type="ECO:0000256" key="1">
    <source>
        <dbReference type="SAM" id="MobiDB-lite"/>
    </source>
</evidence>
<dbReference type="GeneID" id="13387745"/>
<dbReference type="VEuPathDB" id="TriTrypDB:LdBPK_352880.1"/>
<protein>
    <submittedName>
        <fullName evidence="2">Uncharacterized protein</fullName>
    </submittedName>
</protein>
<sequence length="104" mass="11341">MAAGPLSRHVHGLAYGRMSTKQRRSTFPNLTISFSLSHFYGQMRARTCVCVLHELCVVLRYSTQPTERVGGAPGTSGNGLEGSSWQSSFLSGGARAEVLRRLLQ</sequence>
<reference evidence="2 3" key="1">
    <citation type="journal article" date="2011" name="Genome Res.">
        <title>Whole genome sequencing of multiple Leishmania donovani clinical isolates provides insights into population structure and mechanisms of drug resistance.</title>
        <authorList>
            <person name="Downing T."/>
            <person name="Imamura H."/>
            <person name="Decuypere S."/>
            <person name="Clark T.G."/>
            <person name="Coombs G.H."/>
            <person name="Cotton J.A."/>
            <person name="Hilley J.D."/>
            <person name="de Doncker S."/>
            <person name="Maes I."/>
            <person name="Mottram J.C."/>
            <person name="Quail M.A."/>
            <person name="Rijal S."/>
            <person name="Sanders M."/>
            <person name="Schonian G."/>
            <person name="Stark O."/>
            <person name="Sundar S."/>
            <person name="Vanaerschot M."/>
            <person name="Hertz-Fowler C."/>
            <person name="Dujardin J.C."/>
            <person name="Berriman M."/>
        </authorList>
    </citation>
    <scope>NUCLEOTIDE SEQUENCE [LARGE SCALE GENOMIC DNA]</scope>
    <source>
        <strain evidence="2 3">BPK282A1</strain>
    </source>
</reference>
<reference evidence="3" key="2">
    <citation type="submission" date="2011-02" db="EMBL/GenBank/DDBJ databases">
        <title>Whole genome sequencing of Leishmania donovani clinical lines reveals dynamic variation related to drug resistance.</title>
        <authorList>
            <person name="Downing T."/>
            <person name="Imamura H."/>
            <person name="Sanders M."/>
            <person name="Decuypere S."/>
            <person name="Hertz-Fowler C."/>
            <person name="Clark T.G."/>
            <person name="Rijal S."/>
            <person name="Sundar S."/>
            <person name="Quail M.A."/>
            <person name="De Doncker S."/>
            <person name="Maes I."/>
            <person name="Vanaerschot M."/>
            <person name="Stark O."/>
            <person name="Schonian G."/>
            <person name="Dujardin J.C."/>
            <person name="Berriman M."/>
        </authorList>
    </citation>
    <scope>NUCLEOTIDE SEQUENCE [LARGE SCALE GENOMIC DNA]</scope>
    <source>
        <strain evidence="3">BPK282A1</strain>
    </source>
</reference>
<organism evidence="2 3">
    <name type="scientific">Leishmania donovani</name>
    <dbReference type="NCBI Taxonomy" id="5661"/>
    <lineage>
        <taxon>Eukaryota</taxon>
        <taxon>Discoba</taxon>
        <taxon>Euglenozoa</taxon>
        <taxon>Kinetoplastea</taxon>
        <taxon>Metakinetoplastina</taxon>
        <taxon>Trypanosomatida</taxon>
        <taxon>Trypanosomatidae</taxon>
        <taxon>Leishmaniinae</taxon>
        <taxon>Leishmania</taxon>
    </lineage>
</organism>
<dbReference type="EMBL" id="FR799622">
    <property type="protein sequence ID" value="CBZ38187.1"/>
    <property type="molecule type" value="Genomic_DNA"/>
</dbReference>
<dbReference type="Proteomes" id="UP000008980">
    <property type="component" value="Chromosome 35"/>
</dbReference>
<gene>
    <name evidence="2" type="ORF">LDBPK_352880</name>
</gene>
<dbReference type="RefSeq" id="XP_003864867.1">
    <property type="nucleotide sequence ID" value="XM_003864819.1"/>
</dbReference>
<dbReference type="KEGG" id="ldo:LDBPK_352880"/>
<evidence type="ECO:0000313" key="2">
    <source>
        <dbReference type="EMBL" id="CBZ38187.1"/>
    </source>
</evidence>
<name>E9BSF8_LEIDO</name>
<feature type="region of interest" description="Disordered" evidence="1">
    <location>
        <begin position="66"/>
        <end position="87"/>
    </location>
</feature>
<accession>E9BSF8</accession>
<dbReference type="AlphaFoldDB" id="E9BSF8"/>
<proteinExistence type="predicted"/>